<feature type="transmembrane region" description="Helical" evidence="1">
    <location>
        <begin position="65"/>
        <end position="85"/>
    </location>
</feature>
<keyword evidence="1" id="KW-0812">Transmembrane</keyword>
<evidence type="ECO:0000313" key="2">
    <source>
        <dbReference type="EMBL" id="KAJ3841572.1"/>
    </source>
</evidence>
<keyword evidence="1" id="KW-0472">Membrane</keyword>
<protein>
    <submittedName>
        <fullName evidence="2">Uncharacterized protein</fullName>
    </submittedName>
</protein>
<dbReference type="EMBL" id="MU806035">
    <property type="protein sequence ID" value="KAJ3841572.1"/>
    <property type="molecule type" value="Genomic_DNA"/>
</dbReference>
<keyword evidence="3" id="KW-1185">Reference proteome</keyword>
<name>A0AA38UH35_9AGAR</name>
<reference evidence="2" key="1">
    <citation type="submission" date="2022-08" db="EMBL/GenBank/DDBJ databases">
        <authorList>
            <consortium name="DOE Joint Genome Institute"/>
            <person name="Min B."/>
            <person name="Riley R."/>
            <person name="Sierra-Patev S."/>
            <person name="Naranjo-Ortiz M."/>
            <person name="Looney B."/>
            <person name="Konkel Z."/>
            <person name="Slot J.C."/>
            <person name="Sakamoto Y."/>
            <person name="Steenwyk J.L."/>
            <person name="Rokas A."/>
            <person name="Carro J."/>
            <person name="Camarero S."/>
            <person name="Ferreira P."/>
            <person name="Molpeceres G."/>
            <person name="Ruiz-Duenas F.J."/>
            <person name="Serrano A."/>
            <person name="Henrissat B."/>
            <person name="Drula E."/>
            <person name="Hughes K.W."/>
            <person name="Mata J.L."/>
            <person name="Ishikawa N.K."/>
            <person name="Vargas-Isla R."/>
            <person name="Ushijima S."/>
            <person name="Smith C.A."/>
            <person name="Ahrendt S."/>
            <person name="Andreopoulos W."/>
            <person name="He G."/>
            <person name="Labutti K."/>
            <person name="Lipzen A."/>
            <person name="Ng V."/>
            <person name="Sandor L."/>
            <person name="Barry K."/>
            <person name="Martinez A.T."/>
            <person name="Xiao Y."/>
            <person name="Gibbons J.G."/>
            <person name="Terashima K."/>
            <person name="Hibbett D.S."/>
            <person name="Grigoriev I.V."/>
        </authorList>
    </citation>
    <scope>NUCLEOTIDE SEQUENCE</scope>
    <source>
        <strain evidence="2">TFB9207</strain>
    </source>
</reference>
<comment type="caution">
    <text evidence="2">The sequence shown here is derived from an EMBL/GenBank/DDBJ whole genome shotgun (WGS) entry which is preliminary data.</text>
</comment>
<proteinExistence type="predicted"/>
<evidence type="ECO:0000256" key="1">
    <source>
        <dbReference type="SAM" id="Phobius"/>
    </source>
</evidence>
<evidence type="ECO:0000313" key="3">
    <source>
        <dbReference type="Proteomes" id="UP001163846"/>
    </source>
</evidence>
<organism evidence="2 3">
    <name type="scientific">Lentinula raphanica</name>
    <dbReference type="NCBI Taxonomy" id="153919"/>
    <lineage>
        <taxon>Eukaryota</taxon>
        <taxon>Fungi</taxon>
        <taxon>Dikarya</taxon>
        <taxon>Basidiomycota</taxon>
        <taxon>Agaricomycotina</taxon>
        <taxon>Agaricomycetes</taxon>
        <taxon>Agaricomycetidae</taxon>
        <taxon>Agaricales</taxon>
        <taxon>Marasmiineae</taxon>
        <taxon>Omphalotaceae</taxon>
        <taxon>Lentinula</taxon>
    </lineage>
</organism>
<feature type="transmembrane region" description="Helical" evidence="1">
    <location>
        <begin position="24"/>
        <end position="44"/>
    </location>
</feature>
<dbReference type="AlphaFoldDB" id="A0AA38UH35"/>
<keyword evidence="1" id="KW-1133">Transmembrane helix</keyword>
<sequence length="143" mass="16016">MCIVNGLSCLTCHLRIVSSDMACLWIGIFVFDLCILCLTLWKTYYTYKDGYMSGGLLTIVMRDGLMYFGIITLASLANIVVFLLGGEFTRGLLPVFTNIISSVMMSRLMFNLREDHIIETQMSNISFAQRRADDVLGVDSSSI</sequence>
<accession>A0AA38UH35</accession>
<dbReference type="Proteomes" id="UP001163846">
    <property type="component" value="Unassembled WGS sequence"/>
</dbReference>
<gene>
    <name evidence="2" type="ORF">F5878DRAFT_609972</name>
</gene>